<dbReference type="EC" id="2.5.1.17" evidence="4"/>
<dbReference type="KEGG" id="paa:Paes_0326"/>
<dbReference type="STRING" id="290512.Paes_0326"/>
<keyword evidence="3 4" id="KW-0067">ATP-binding</keyword>
<dbReference type="EMBL" id="CP001108">
    <property type="protein sequence ID" value="ACF45383.1"/>
    <property type="molecule type" value="Genomic_DNA"/>
</dbReference>
<sequence length="190" mass="21294">MKIYTGTGDRGTTGLFGGGRVDKDDARVECYGIFDEANSFIGLLRSKLAHDHVWQEGLHEIQVMLMNAMSHLATPSDAAKPNTAPLPIDGAVFCEHWIDELEAVAGPSDHFLLPGGTEISALCHVVRTQIRRGERQMVRLMKEDAVHESITTFVNRLSDLFFALARAELFRSGVREECWRSFVYKTRKKS</sequence>
<organism evidence="6 7">
    <name type="scientific">Prosthecochloris aestuarii (strain DSM 271 / SK 413)</name>
    <dbReference type="NCBI Taxonomy" id="290512"/>
    <lineage>
        <taxon>Bacteria</taxon>
        <taxon>Pseudomonadati</taxon>
        <taxon>Chlorobiota</taxon>
        <taxon>Chlorobiia</taxon>
        <taxon>Chlorobiales</taxon>
        <taxon>Chlorobiaceae</taxon>
        <taxon>Prosthecochloris</taxon>
    </lineage>
</organism>
<keyword evidence="4" id="KW-0169">Cobalamin biosynthesis</keyword>
<dbReference type="Proteomes" id="UP000002725">
    <property type="component" value="Chromosome"/>
</dbReference>
<dbReference type="AlphaFoldDB" id="B4S4D5"/>
<dbReference type="UniPathway" id="UPA00148">
    <property type="reaction ID" value="UER00233"/>
</dbReference>
<gene>
    <name evidence="6" type="ordered locus">Paes_0326</name>
</gene>
<evidence type="ECO:0000256" key="1">
    <source>
        <dbReference type="ARBA" id="ARBA00022679"/>
    </source>
</evidence>
<dbReference type="GO" id="GO:0009236">
    <property type="term" value="P:cobalamin biosynthetic process"/>
    <property type="evidence" value="ECO:0007669"/>
    <property type="project" value="UniProtKB-UniRule"/>
</dbReference>
<comment type="pathway">
    <text evidence="4">Cofactor biosynthesis; adenosylcobalamin biosynthesis; adenosylcobalamin from cob(II)yrinate a,c-diamide: step 2/7.</text>
</comment>
<protein>
    <recommendedName>
        <fullName evidence="4">Corrinoid adenosyltransferase</fullName>
        <ecNumber evidence="4">2.5.1.17</ecNumber>
    </recommendedName>
    <alternativeName>
        <fullName evidence="4">Cob(II)alamin adenosyltransferase</fullName>
    </alternativeName>
    <alternativeName>
        <fullName evidence="4">Cob(II)yrinic acid a,c-diamide adenosyltransferase</fullName>
    </alternativeName>
    <alternativeName>
        <fullName evidence="4">Cobinamide/cobalamin adenosyltransferase</fullName>
    </alternativeName>
</protein>
<dbReference type="InterPro" id="IPR029499">
    <property type="entry name" value="PduO-typ"/>
</dbReference>
<dbReference type="NCBIfam" id="TIGR00636">
    <property type="entry name" value="PduO_Nterm"/>
    <property type="match status" value="1"/>
</dbReference>
<dbReference type="InterPro" id="IPR016030">
    <property type="entry name" value="CblAdoTrfase-like"/>
</dbReference>
<dbReference type="SUPFAM" id="SSF89028">
    <property type="entry name" value="Cobalamin adenosyltransferase-like"/>
    <property type="match status" value="1"/>
</dbReference>
<comment type="catalytic activity">
    <reaction evidence="4">
        <text>2 cob(II)alamin + reduced [electron-transfer flavoprotein] + 2 ATP = 2 adenosylcob(III)alamin + 2 triphosphate + oxidized [electron-transfer flavoprotein] + 3 H(+)</text>
        <dbReference type="Rhea" id="RHEA:28671"/>
        <dbReference type="Rhea" id="RHEA-COMP:10685"/>
        <dbReference type="Rhea" id="RHEA-COMP:10686"/>
        <dbReference type="ChEBI" id="CHEBI:15378"/>
        <dbReference type="ChEBI" id="CHEBI:16304"/>
        <dbReference type="ChEBI" id="CHEBI:18036"/>
        <dbReference type="ChEBI" id="CHEBI:18408"/>
        <dbReference type="ChEBI" id="CHEBI:30616"/>
        <dbReference type="ChEBI" id="CHEBI:57692"/>
        <dbReference type="ChEBI" id="CHEBI:58307"/>
        <dbReference type="EC" id="2.5.1.17"/>
    </reaction>
</comment>
<evidence type="ECO:0000256" key="4">
    <source>
        <dbReference type="RuleBase" id="RU366026"/>
    </source>
</evidence>
<dbReference type="InterPro" id="IPR036451">
    <property type="entry name" value="CblAdoTrfase-like_sf"/>
</dbReference>
<dbReference type="Gene3D" id="1.20.1200.10">
    <property type="entry name" value="Cobalamin adenosyltransferase-like"/>
    <property type="match status" value="1"/>
</dbReference>
<dbReference type="PANTHER" id="PTHR12213:SF0">
    <property type="entry name" value="CORRINOID ADENOSYLTRANSFERASE MMAB"/>
    <property type="match status" value="1"/>
</dbReference>
<comment type="similarity">
    <text evidence="4">Belongs to the Cob(I)alamin adenosyltransferase family.</text>
</comment>
<feature type="domain" description="Cobalamin adenosyltransferase-like" evidence="5">
    <location>
        <begin position="3"/>
        <end position="167"/>
    </location>
</feature>
<evidence type="ECO:0000313" key="7">
    <source>
        <dbReference type="Proteomes" id="UP000002725"/>
    </source>
</evidence>
<evidence type="ECO:0000313" key="6">
    <source>
        <dbReference type="EMBL" id="ACF45383.1"/>
    </source>
</evidence>
<comment type="catalytic activity">
    <reaction evidence="4">
        <text>2 cob(II)yrinate a,c diamide + reduced [electron-transfer flavoprotein] + 2 ATP = 2 adenosylcob(III)yrinate a,c-diamide + 2 triphosphate + oxidized [electron-transfer flavoprotein] + 3 H(+)</text>
        <dbReference type="Rhea" id="RHEA:11528"/>
        <dbReference type="Rhea" id="RHEA-COMP:10685"/>
        <dbReference type="Rhea" id="RHEA-COMP:10686"/>
        <dbReference type="ChEBI" id="CHEBI:15378"/>
        <dbReference type="ChEBI" id="CHEBI:18036"/>
        <dbReference type="ChEBI" id="CHEBI:30616"/>
        <dbReference type="ChEBI" id="CHEBI:57692"/>
        <dbReference type="ChEBI" id="CHEBI:58307"/>
        <dbReference type="ChEBI" id="CHEBI:58503"/>
        <dbReference type="ChEBI" id="CHEBI:58537"/>
        <dbReference type="EC" id="2.5.1.17"/>
    </reaction>
</comment>
<dbReference type="RefSeq" id="WP_012504920.1">
    <property type="nucleotide sequence ID" value="NC_011059.1"/>
</dbReference>
<dbReference type="GO" id="GO:0005524">
    <property type="term" value="F:ATP binding"/>
    <property type="evidence" value="ECO:0007669"/>
    <property type="project" value="UniProtKB-UniRule"/>
</dbReference>
<proteinExistence type="inferred from homology"/>
<accession>B4S4D5</accession>
<dbReference type="Pfam" id="PF01923">
    <property type="entry name" value="Cob_adeno_trans"/>
    <property type="match status" value="1"/>
</dbReference>
<evidence type="ECO:0000256" key="2">
    <source>
        <dbReference type="ARBA" id="ARBA00022741"/>
    </source>
</evidence>
<dbReference type="eggNOG" id="COG2096">
    <property type="taxonomic scope" value="Bacteria"/>
</dbReference>
<evidence type="ECO:0000259" key="5">
    <source>
        <dbReference type="Pfam" id="PF01923"/>
    </source>
</evidence>
<keyword evidence="2 4" id="KW-0547">Nucleotide-binding</keyword>
<reference evidence="6" key="1">
    <citation type="submission" date="2008-06" db="EMBL/GenBank/DDBJ databases">
        <title>Complete sequence of chromosome of Prosthecochloris aestuarii DSM 271.</title>
        <authorList>
            <consortium name="US DOE Joint Genome Institute"/>
            <person name="Lucas S."/>
            <person name="Copeland A."/>
            <person name="Lapidus A."/>
            <person name="Glavina del Rio T."/>
            <person name="Dalin E."/>
            <person name="Tice H."/>
            <person name="Bruce D."/>
            <person name="Goodwin L."/>
            <person name="Pitluck S."/>
            <person name="Schmutz J."/>
            <person name="Larimer F."/>
            <person name="Land M."/>
            <person name="Hauser L."/>
            <person name="Kyrpides N."/>
            <person name="Anderson I."/>
            <person name="Liu Z."/>
            <person name="Li T."/>
            <person name="Zhao F."/>
            <person name="Overmann J."/>
            <person name="Bryant D.A."/>
            <person name="Richardson P."/>
        </authorList>
    </citation>
    <scope>NUCLEOTIDE SEQUENCE [LARGE SCALE GENOMIC DNA]</scope>
    <source>
        <strain evidence="6">DSM 271</strain>
    </source>
</reference>
<dbReference type="GO" id="GO:0008817">
    <property type="term" value="F:corrinoid adenosyltransferase activity"/>
    <property type="evidence" value="ECO:0007669"/>
    <property type="project" value="UniProtKB-UniRule"/>
</dbReference>
<keyword evidence="1 4" id="KW-0808">Transferase</keyword>
<evidence type="ECO:0000256" key="3">
    <source>
        <dbReference type="ARBA" id="ARBA00022840"/>
    </source>
</evidence>
<keyword evidence="7" id="KW-1185">Reference proteome</keyword>
<dbReference type="HOGENOM" id="CLU_083486_0_1_10"/>
<dbReference type="PANTHER" id="PTHR12213">
    <property type="entry name" value="CORRINOID ADENOSYLTRANSFERASE"/>
    <property type="match status" value="1"/>
</dbReference>
<name>B4S4D5_PROA2</name>